<dbReference type="SUPFAM" id="SSF48019">
    <property type="entry name" value="post-AAA+ oligomerization domain-like"/>
    <property type="match status" value="1"/>
</dbReference>
<evidence type="ECO:0000256" key="5">
    <source>
        <dbReference type="ARBA" id="ARBA00022705"/>
    </source>
</evidence>
<evidence type="ECO:0000256" key="10">
    <source>
        <dbReference type="ARBA" id="ARBA00022932"/>
    </source>
</evidence>
<keyword evidence="3" id="KW-0808">Transferase</keyword>
<feature type="region of interest" description="Disordered" evidence="12">
    <location>
        <begin position="544"/>
        <end position="571"/>
    </location>
</feature>
<dbReference type="EC" id="2.7.7.7" evidence="2"/>
<dbReference type="NCBIfam" id="TIGR02397">
    <property type="entry name" value="dnaX_nterm"/>
    <property type="match status" value="1"/>
</dbReference>
<evidence type="ECO:0000256" key="9">
    <source>
        <dbReference type="ARBA" id="ARBA00022840"/>
    </source>
</evidence>
<accession>A0A1M4WJR3</accession>
<dbReference type="Pfam" id="PF13177">
    <property type="entry name" value="DNA_pol3_delta2"/>
    <property type="match status" value="1"/>
</dbReference>
<dbReference type="Proteomes" id="UP000184128">
    <property type="component" value="Unassembled WGS sequence"/>
</dbReference>
<dbReference type="Gene3D" id="1.20.272.10">
    <property type="match status" value="1"/>
</dbReference>
<evidence type="ECO:0000256" key="7">
    <source>
        <dbReference type="ARBA" id="ARBA00022741"/>
    </source>
</evidence>
<dbReference type="InterPro" id="IPR012763">
    <property type="entry name" value="DNA_pol_III_sug/sutau_N"/>
</dbReference>
<dbReference type="PRINTS" id="PR00300">
    <property type="entry name" value="CLPPROTEASEA"/>
</dbReference>
<dbReference type="GO" id="GO:0003887">
    <property type="term" value="F:DNA-directed DNA polymerase activity"/>
    <property type="evidence" value="ECO:0007669"/>
    <property type="project" value="UniProtKB-KW"/>
</dbReference>
<dbReference type="Gene3D" id="3.40.50.300">
    <property type="entry name" value="P-loop containing nucleotide triphosphate hydrolases"/>
    <property type="match status" value="1"/>
</dbReference>
<keyword evidence="7" id="KW-0547">Nucleotide-binding</keyword>
<dbReference type="InterPro" id="IPR008921">
    <property type="entry name" value="DNA_pol3_clamp-load_cplx_C"/>
</dbReference>
<evidence type="ECO:0000313" key="15">
    <source>
        <dbReference type="Proteomes" id="UP000184128"/>
    </source>
</evidence>
<keyword evidence="4" id="KW-0548">Nucleotidyltransferase</keyword>
<comment type="similarity">
    <text evidence="1">Belongs to the DnaX/STICHEL family.</text>
</comment>
<evidence type="ECO:0000256" key="3">
    <source>
        <dbReference type="ARBA" id="ARBA00022679"/>
    </source>
</evidence>
<keyword evidence="9" id="KW-0067">ATP-binding</keyword>
<dbReference type="InterPro" id="IPR001270">
    <property type="entry name" value="ClpA/B"/>
</dbReference>
<name>A0A1M4WJR3_9LACT</name>
<protein>
    <recommendedName>
        <fullName evidence="2">DNA-directed DNA polymerase</fullName>
        <ecNumber evidence="2">2.7.7.7</ecNumber>
    </recommendedName>
</protein>
<dbReference type="InterPro" id="IPR045085">
    <property type="entry name" value="HLD_clamp_pol_III_gamma_tau"/>
</dbReference>
<dbReference type="InterPro" id="IPR003593">
    <property type="entry name" value="AAA+_ATPase"/>
</dbReference>
<dbReference type="GO" id="GO:0046872">
    <property type="term" value="F:metal ion binding"/>
    <property type="evidence" value="ECO:0007669"/>
    <property type="project" value="UniProtKB-KW"/>
</dbReference>
<dbReference type="Pfam" id="PF12169">
    <property type="entry name" value="DNA_pol3_gamma3"/>
    <property type="match status" value="1"/>
</dbReference>
<keyword evidence="8" id="KW-0862">Zinc</keyword>
<dbReference type="STRING" id="1121025.SAMN02745249_01206"/>
<gene>
    <name evidence="14" type="ORF">SAMN02745249_01206</name>
</gene>
<dbReference type="PANTHER" id="PTHR11669:SF0">
    <property type="entry name" value="PROTEIN STICHEL-LIKE 2"/>
    <property type="match status" value="1"/>
</dbReference>
<dbReference type="PANTHER" id="PTHR11669">
    <property type="entry name" value="REPLICATION FACTOR C / DNA POLYMERASE III GAMMA-TAU SUBUNIT"/>
    <property type="match status" value="1"/>
</dbReference>
<proteinExistence type="inferred from homology"/>
<evidence type="ECO:0000256" key="6">
    <source>
        <dbReference type="ARBA" id="ARBA00022723"/>
    </source>
</evidence>
<dbReference type="OrthoDB" id="9810148at2"/>
<keyword evidence="6" id="KW-0479">Metal-binding</keyword>
<keyword evidence="5" id="KW-0235">DNA replication</keyword>
<evidence type="ECO:0000313" key="14">
    <source>
        <dbReference type="EMBL" id="SHE81531.1"/>
    </source>
</evidence>
<dbReference type="RefSeq" id="WP_073297780.1">
    <property type="nucleotide sequence ID" value="NZ_FQUF01000016.1"/>
</dbReference>
<feature type="region of interest" description="Disordered" evidence="12">
    <location>
        <begin position="410"/>
        <end position="435"/>
    </location>
</feature>
<keyword evidence="10" id="KW-0239">DNA-directed DNA polymerase</keyword>
<evidence type="ECO:0000256" key="4">
    <source>
        <dbReference type="ARBA" id="ARBA00022695"/>
    </source>
</evidence>
<dbReference type="NCBIfam" id="NF004046">
    <property type="entry name" value="PRK05563.1"/>
    <property type="match status" value="1"/>
</dbReference>
<dbReference type="InterPro" id="IPR022754">
    <property type="entry name" value="DNA_pol_III_gamma-3"/>
</dbReference>
<evidence type="ECO:0000256" key="2">
    <source>
        <dbReference type="ARBA" id="ARBA00012417"/>
    </source>
</evidence>
<dbReference type="Gene3D" id="1.10.8.60">
    <property type="match status" value="1"/>
</dbReference>
<dbReference type="GO" id="GO:0006261">
    <property type="term" value="P:DNA-templated DNA replication"/>
    <property type="evidence" value="ECO:0007669"/>
    <property type="project" value="TreeGrafter"/>
</dbReference>
<sequence>MSYQALYRVWRPQTFKDVYGQEMIAQTLQNAIRKKQPSHAYLFTGPRGTGKTSIAKIFAKAINCQHPVDGEPCNECAICQQITEGSLGDVIEIDAASNNGVEEIRDIREKANYAPTQADYKVYIIDEVHMLSMGAFNALLKTLEEPPKNVIFLLATTEPHKIPLTIISRTQRFDFRRISQEDIMRRMEYILKEMNVDFEEDALLLIAKAAEGGMRDGLSILDQALSFHDHQILTEDIQQITGSVTQDLLEDYFKSLTEKNTKNALDLLQNLLAEGKDAGRFVEDVILFGRDLLLFQNTKEKDRSLFKIAKFSDRFEQLATSIPEDFLYQIISVFNNTQQELRLSNHAEVYLEVATIKLSQREVEATISGSQMAAEAPQTQPSLPGNDEVAALQKELASMKQTLQTLKENGATATNNSPQINTQKKATPKSPTGQFKANRTSVYKVLEEATHEDLREIKSVWIDILDVLDVGQKALMNNSEPVAASPTALVVKFDYDILCERAQEDTLLHETVNSYLDKIIDKKIQLVCITSEEWPKARQDYIDRMNHKEKNKDSKIEKDTDNQAEKKENEVVSKAVEMFGEDFVEIVD</sequence>
<dbReference type="FunFam" id="3.40.50.300:FF:000014">
    <property type="entry name" value="DNA polymerase III subunit gamma/tau"/>
    <property type="match status" value="1"/>
</dbReference>
<dbReference type="Pfam" id="PF22608">
    <property type="entry name" value="DNAX_ATPase_lid"/>
    <property type="match status" value="1"/>
</dbReference>
<dbReference type="GO" id="GO:0005524">
    <property type="term" value="F:ATP binding"/>
    <property type="evidence" value="ECO:0007669"/>
    <property type="project" value="UniProtKB-KW"/>
</dbReference>
<evidence type="ECO:0000256" key="1">
    <source>
        <dbReference type="ARBA" id="ARBA00006360"/>
    </source>
</evidence>
<dbReference type="InterPro" id="IPR027417">
    <property type="entry name" value="P-loop_NTPase"/>
</dbReference>
<dbReference type="CDD" id="cd18137">
    <property type="entry name" value="HLD_clamp_pol_III_gamma_tau"/>
    <property type="match status" value="1"/>
</dbReference>
<organism evidence="14 15">
    <name type="scientific">Atopostipes suicloacalis DSM 15692</name>
    <dbReference type="NCBI Taxonomy" id="1121025"/>
    <lineage>
        <taxon>Bacteria</taxon>
        <taxon>Bacillati</taxon>
        <taxon>Bacillota</taxon>
        <taxon>Bacilli</taxon>
        <taxon>Lactobacillales</taxon>
        <taxon>Carnobacteriaceae</taxon>
        <taxon>Atopostipes</taxon>
    </lineage>
</organism>
<dbReference type="AlphaFoldDB" id="A0A1M4WJR3"/>
<dbReference type="GO" id="GO:0009360">
    <property type="term" value="C:DNA polymerase III complex"/>
    <property type="evidence" value="ECO:0007669"/>
    <property type="project" value="InterPro"/>
</dbReference>
<dbReference type="CDD" id="cd00009">
    <property type="entry name" value="AAA"/>
    <property type="match status" value="1"/>
</dbReference>
<feature type="domain" description="AAA+ ATPase" evidence="13">
    <location>
        <begin position="37"/>
        <end position="179"/>
    </location>
</feature>
<comment type="catalytic activity">
    <reaction evidence="11">
        <text>DNA(n) + a 2'-deoxyribonucleoside 5'-triphosphate = DNA(n+1) + diphosphate</text>
        <dbReference type="Rhea" id="RHEA:22508"/>
        <dbReference type="Rhea" id="RHEA-COMP:17339"/>
        <dbReference type="Rhea" id="RHEA-COMP:17340"/>
        <dbReference type="ChEBI" id="CHEBI:33019"/>
        <dbReference type="ChEBI" id="CHEBI:61560"/>
        <dbReference type="ChEBI" id="CHEBI:173112"/>
        <dbReference type="EC" id="2.7.7.7"/>
    </reaction>
</comment>
<dbReference type="EMBL" id="FQUF01000016">
    <property type="protein sequence ID" value="SHE81531.1"/>
    <property type="molecule type" value="Genomic_DNA"/>
</dbReference>
<reference evidence="15" key="1">
    <citation type="submission" date="2016-11" db="EMBL/GenBank/DDBJ databases">
        <authorList>
            <person name="Varghese N."/>
            <person name="Submissions S."/>
        </authorList>
    </citation>
    <scope>NUCLEOTIDE SEQUENCE [LARGE SCALE GENOMIC DNA]</scope>
    <source>
        <strain evidence="15">DSM 15692</strain>
    </source>
</reference>
<dbReference type="GO" id="GO:0003677">
    <property type="term" value="F:DNA binding"/>
    <property type="evidence" value="ECO:0007669"/>
    <property type="project" value="InterPro"/>
</dbReference>
<evidence type="ECO:0000256" key="8">
    <source>
        <dbReference type="ARBA" id="ARBA00022833"/>
    </source>
</evidence>
<dbReference type="InterPro" id="IPR050238">
    <property type="entry name" value="DNA_Rep/Repair_Clamp_Loader"/>
</dbReference>
<evidence type="ECO:0000256" key="11">
    <source>
        <dbReference type="ARBA" id="ARBA00049244"/>
    </source>
</evidence>
<keyword evidence="15" id="KW-1185">Reference proteome</keyword>
<evidence type="ECO:0000259" key="13">
    <source>
        <dbReference type="SMART" id="SM00382"/>
    </source>
</evidence>
<dbReference type="FunFam" id="1.10.8.60:FF:000013">
    <property type="entry name" value="DNA polymerase III subunit gamma/tau"/>
    <property type="match status" value="1"/>
</dbReference>
<dbReference type="SUPFAM" id="SSF52540">
    <property type="entry name" value="P-loop containing nucleoside triphosphate hydrolases"/>
    <property type="match status" value="1"/>
</dbReference>
<dbReference type="SMART" id="SM00382">
    <property type="entry name" value="AAA"/>
    <property type="match status" value="1"/>
</dbReference>
<evidence type="ECO:0000256" key="12">
    <source>
        <dbReference type="SAM" id="MobiDB-lite"/>
    </source>
</evidence>